<sequence length="77" mass="8560">MDNKIVAFAYVRQHVQPSMAVGVLMINWLVSVASRRDVVERVGEFESERSCHAEHLTGRAMSGAEMAQRSAGWRANA</sequence>
<gene>
    <name evidence="1" type="ORF">MasN3_07900</name>
</gene>
<accession>A0ABM8C2B0</accession>
<reference evidence="1" key="1">
    <citation type="submission" date="2022-11" db="EMBL/GenBank/DDBJ databases">
        <title>Isolation and characterization of PLA-degrading bacterium Massilia sp. from Antarctic soil.</title>
        <authorList>
            <person name="Sato K."/>
            <person name="Gomez-Fuentes C."/>
            <person name="Ahmad S.A."/>
            <person name="Zulkharnain A."/>
        </authorList>
    </citation>
    <scope>NUCLEOTIDE SEQUENCE</scope>
    <source>
        <strain evidence="1">N-3</strain>
    </source>
</reference>
<evidence type="ECO:0000313" key="1">
    <source>
        <dbReference type="EMBL" id="BDT57296.1"/>
    </source>
</evidence>
<organism evidence="1 2">
    <name type="scientific">Massilia varians</name>
    <dbReference type="NCBI Taxonomy" id="457921"/>
    <lineage>
        <taxon>Bacteria</taxon>
        <taxon>Pseudomonadati</taxon>
        <taxon>Pseudomonadota</taxon>
        <taxon>Betaproteobacteria</taxon>
        <taxon>Burkholderiales</taxon>
        <taxon>Oxalobacteraceae</taxon>
        <taxon>Telluria group</taxon>
        <taxon>Massilia</taxon>
    </lineage>
</organism>
<name>A0ABM8C2B0_9BURK</name>
<evidence type="ECO:0000313" key="2">
    <source>
        <dbReference type="Proteomes" id="UP001163336"/>
    </source>
</evidence>
<keyword evidence="2" id="KW-1185">Reference proteome</keyword>
<proteinExistence type="predicted"/>
<dbReference type="EMBL" id="AP026966">
    <property type="protein sequence ID" value="BDT57296.1"/>
    <property type="molecule type" value="Genomic_DNA"/>
</dbReference>
<dbReference type="Proteomes" id="UP001163336">
    <property type="component" value="Chromosome"/>
</dbReference>
<protein>
    <submittedName>
        <fullName evidence="1">Uncharacterized protein</fullName>
    </submittedName>
</protein>